<evidence type="ECO:0000313" key="3">
    <source>
        <dbReference type="EMBL" id="KAG2947767.1"/>
    </source>
</evidence>
<evidence type="ECO:0000313" key="5">
    <source>
        <dbReference type="Proteomes" id="UP000735874"/>
    </source>
</evidence>
<dbReference type="AlphaFoldDB" id="A0A8T1KND9"/>
<dbReference type="EMBL" id="RCMG01000440">
    <property type="protein sequence ID" value="KAG2854206.1"/>
    <property type="molecule type" value="Genomic_DNA"/>
</dbReference>
<dbReference type="Proteomes" id="UP000774804">
    <property type="component" value="Unassembled WGS sequence"/>
</dbReference>
<dbReference type="EMBL" id="RCML01000444">
    <property type="protein sequence ID" value="KAG2976888.1"/>
    <property type="molecule type" value="Genomic_DNA"/>
</dbReference>
<protein>
    <submittedName>
        <fullName evidence="1">Uncharacterized protein</fullName>
    </submittedName>
</protein>
<comment type="caution">
    <text evidence="1">The sequence shown here is derived from an EMBL/GenBank/DDBJ whole genome shotgun (WGS) entry which is preliminary data.</text>
</comment>
<reference evidence="1" key="1">
    <citation type="submission" date="2018-10" db="EMBL/GenBank/DDBJ databases">
        <title>Effector identification in a new, highly contiguous assembly of the strawberry crown rot pathogen Phytophthora cactorum.</title>
        <authorList>
            <person name="Armitage A.D."/>
            <person name="Nellist C.F."/>
            <person name="Bates H."/>
            <person name="Vickerstaff R.J."/>
            <person name="Harrison R.J."/>
        </authorList>
    </citation>
    <scope>NUCLEOTIDE SEQUENCE</scope>
    <source>
        <strain evidence="1">15-7</strain>
        <strain evidence="2">4032</strain>
        <strain evidence="3">4040</strain>
        <strain evidence="4">P415</strain>
    </source>
</reference>
<gene>
    <name evidence="1" type="ORF">PC113_g13510</name>
    <name evidence="2" type="ORF">PC115_g12547</name>
    <name evidence="3" type="ORF">PC117_g6557</name>
    <name evidence="4" type="ORF">PC118_g13182</name>
</gene>
<organism evidence="1 5">
    <name type="scientific">Phytophthora cactorum</name>
    <dbReference type="NCBI Taxonomy" id="29920"/>
    <lineage>
        <taxon>Eukaryota</taxon>
        <taxon>Sar</taxon>
        <taxon>Stramenopiles</taxon>
        <taxon>Oomycota</taxon>
        <taxon>Peronosporomycetes</taxon>
        <taxon>Peronosporales</taxon>
        <taxon>Peronosporaceae</taxon>
        <taxon>Phytophthora</taxon>
    </lineage>
</organism>
<evidence type="ECO:0000313" key="2">
    <source>
        <dbReference type="EMBL" id="KAG2911528.1"/>
    </source>
</evidence>
<proteinExistence type="predicted"/>
<accession>A0A8T1KND9</accession>
<evidence type="ECO:0000313" key="1">
    <source>
        <dbReference type="EMBL" id="KAG2854206.1"/>
    </source>
</evidence>
<sequence length="74" mass="8045">MSSGILRLDKRFHTAVAVPNCKGGWKRHLGLRVDVVSDSLPALEGALMCECQGRYLGEGMDWTALSEEEVDAAP</sequence>
<dbReference type="EMBL" id="RCMK01000125">
    <property type="protein sequence ID" value="KAG2947767.1"/>
    <property type="molecule type" value="Genomic_DNA"/>
</dbReference>
<dbReference type="Proteomes" id="UP000735874">
    <property type="component" value="Unassembled WGS sequence"/>
</dbReference>
<name>A0A8T1KND9_9STRA</name>
<dbReference type="EMBL" id="RCMI01000422">
    <property type="protein sequence ID" value="KAG2911528.1"/>
    <property type="molecule type" value="Genomic_DNA"/>
</dbReference>
<evidence type="ECO:0000313" key="4">
    <source>
        <dbReference type="EMBL" id="KAG2976888.1"/>
    </source>
</evidence>
<dbReference type="Proteomes" id="UP000697107">
    <property type="component" value="Unassembled WGS sequence"/>
</dbReference>
<dbReference type="Proteomes" id="UP000736787">
    <property type="component" value="Unassembled WGS sequence"/>
</dbReference>